<proteinExistence type="predicted"/>
<dbReference type="Proteomes" id="UP000813824">
    <property type="component" value="Unassembled WGS sequence"/>
</dbReference>
<evidence type="ECO:0000313" key="3">
    <source>
        <dbReference type="Proteomes" id="UP000813824"/>
    </source>
</evidence>
<dbReference type="EMBL" id="JAEVFJ010000001">
    <property type="protein sequence ID" value="KAH8108088.1"/>
    <property type="molecule type" value="Genomic_DNA"/>
</dbReference>
<feature type="transmembrane region" description="Helical" evidence="1">
    <location>
        <begin position="81"/>
        <end position="99"/>
    </location>
</feature>
<evidence type="ECO:0008006" key="4">
    <source>
        <dbReference type="Google" id="ProtNLM"/>
    </source>
</evidence>
<keyword evidence="1" id="KW-1133">Transmembrane helix</keyword>
<organism evidence="2 3">
    <name type="scientific">Cristinia sonorae</name>
    <dbReference type="NCBI Taxonomy" id="1940300"/>
    <lineage>
        <taxon>Eukaryota</taxon>
        <taxon>Fungi</taxon>
        <taxon>Dikarya</taxon>
        <taxon>Basidiomycota</taxon>
        <taxon>Agaricomycotina</taxon>
        <taxon>Agaricomycetes</taxon>
        <taxon>Agaricomycetidae</taxon>
        <taxon>Agaricales</taxon>
        <taxon>Pleurotineae</taxon>
        <taxon>Stephanosporaceae</taxon>
        <taxon>Cristinia</taxon>
    </lineage>
</organism>
<reference evidence="2" key="1">
    <citation type="journal article" date="2021" name="New Phytol.">
        <title>Evolutionary innovations through gain and loss of genes in the ectomycorrhizal Boletales.</title>
        <authorList>
            <person name="Wu G."/>
            <person name="Miyauchi S."/>
            <person name="Morin E."/>
            <person name="Kuo A."/>
            <person name="Drula E."/>
            <person name="Varga T."/>
            <person name="Kohler A."/>
            <person name="Feng B."/>
            <person name="Cao Y."/>
            <person name="Lipzen A."/>
            <person name="Daum C."/>
            <person name="Hundley H."/>
            <person name="Pangilinan J."/>
            <person name="Johnson J."/>
            <person name="Barry K."/>
            <person name="LaButti K."/>
            <person name="Ng V."/>
            <person name="Ahrendt S."/>
            <person name="Min B."/>
            <person name="Choi I.G."/>
            <person name="Park H."/>
            <person name="Plett J.M."/>
            <person name="Magnuson J."/>
            <person name="Spatafora J.W."/>
            <person name="Nagy L.G."/>
            <person name="Henrissat B."/>
            <person name="Grigoriev I.V."/>
            <person name="Yang Z.L."/>
            <person name="Xu J."/>
            <person name="Martin F.M."/>
        </authorList>
    </citation>
    <scope>NUCLEOTIDE SEQUENCE</scope>
    <source>
        <strain evidence="2">KKN 215</strain>
    </source>
</reference>
<accession>A0A8K0UYZ0</accession>
<dbReference type="AlphaFoldDB" id="A0A8K0UYZ0"/>
<evidence type="ECO:0000313" key="2">
    <source>
        <dbReference type="EMBL" id="KAH8108088.1"/>
    </source>
</evidence>
<sequence>MLRKRKERTSVLQQLYSGVRCMCLRWPYSSRAGVNFWPFSCTLFGSVVPLAGGPHRHMSVSYFLLKHPQHLINLNKHGDRLTLYFAALTTSMTYLPFFLDCDVITSLFRPPLLPALLYLMSSIFSDLLNVPEHSNRC</sequence>
<keyword evidence="3" id="KW-1185">Reference proteome</keyword>
<name>A0A8K0UYZ0_9AGAR</name>
<keyword evidence="1" id="KW-0472">Membrane</keyword>
<evidence type="ECO:0000256" key="1">
    <source>
        <dbReference type="SAM" id="Phobius"/>
    </source>
</evidence>
<gene>
    <name evidence="2" type="ORF">BXZ70DRAFT_35575</name>
</gene>
<protein>
    <recommendedName>
        <fullName evidence="4">Transmembrane protein</fullName>
    </recommendedName>
</protein>
<keyword evidence="1" id="KW-0812">Transmembrane</keyword>
<comment type="caution">
    <text evidence="2">The sequence shown here is derived from an EMBL/GenBank/DDBJ whole genome shotgun (WGS) entry which is preliminary data.</text>
</comment>